<dbReference type="EMBL" id="CP151767">
    <property type="protein sequence ID" value="XFU26602.1"/>
    <property type="molecule type" value="Genomic_DNA"/>
</dbReference>
<dbReference type="HAMAP" id="MF_00956">
    <property type="entry name" value="GDP_fucose_synth"/>
    <property type="match status" value="1"/>
</dbReference>
<sequence>MRKDHSIYVAGHRGMVGSAIVRALTAKGYDNILTRDRKALDLTDPDAVTTFFKQQQPDFVFLAAAKVGGIVANDTYGGDFIRENLQIQTNVIDAAWRNGTRKLCFLGSSCIYPREAPQPMHEDLLLTGPLEPTNLPYAVAKIAGKVMCDAYRKQHGFEAFTAMPSNVYGVGDNFHPENSHVIAALMRRFHEAKERGDDQVDVWGTGKPLREFIFADDVGDACVFLMEHYQDGGAINLGTGQEVSIKALAETVRDVIGLKAELVWDDTKPDGTMRKLMDNRKLAGLGWAPKTSLRDGLTAMYAWYLEALAKGADMRAK</sequence>
<dbReference type="SUPFAM" id="SSF51735">
    <property type="entry name" value="NAD(P)-binding Rossmann-fold domains"/>
    <property type="match status" value="1"/>
</dbReference>
<feature type="binding site" evidence="5">
    <location>
        <position position="141"/>
    </location>
    <ligand>
        <name>NADP(+)</name>
        <dbReference type="ChEBI" id="CHEBI:58349"/>
    </ligand>
</feature>
<keyword evidence="8" id="KW-1185">Reference proteome</keyword>
<evidence type="ECO:0000256" key="2">
    <source>
        <dbReference type="ARBA" id="ARBA00022857"/>
    </source>
</evidence>
<feature type="site" description="Important for catalytic activity" evidence="5">
    <location>
        <position position="110"/>
    </location>
</feature>
<dbReference type="CDD" id="cd05239">
    <property type="entry name" value="GDP_FS_SDR_e"/>
    <property type="match status" value="1"/>
</dbReference>
<evidence type="ECO:0000256" key="1">
    <source>
        <dbReference type="ARBA" id="ARBA00005959"/>
    </source>
</evidence>
<feature type="binding site" evidence="5">
    <location>
        <begin position="11"/>
        <end position="17"/>
    </location>
    <ligand>
        <name>NADP(+)</name>
        <dbReference type="ChEBI" id="CHEBI:58349"/>
    </ligand>
</feature>
<dbReference type="Proteomes" id="UP001470809">
    <property type="component" value="Chromosome"/>
</dbReference>
<keyword evidence="4 5" id="KW-0413">Isomerase</keyword>
<reference evidence="7 8" key="2">
    <citation type="submission" date="2024-08" db="EMBL/GenBank/DDBJ databases">
        <title>Phylogenomic analyses of a clade within the roseobacter group suggest taxonomic reassignments of species of the genera Aestuariivita, Citreicella, Loktanella, Nautella, Pelagibaca, Ruegeria, Thalassobius, Thiobacimonas and Tropicibacter, and the proposal o.</title>
        <authorList>
            <person name="Jeon C.O."/>
        </authorList>
    </citation>
    <scope>NUCLEOTIDE SEQUENCE [LARGE SCALE GENOMIC DNA]</scope>
    <source>
        <strain evidence="7 8">SS1-5</strain>
    </source>
</reference>
<dbReference type="PANTHER" id="PTHR43238:SF1">
    <property type="entry name" value="GDP-L-FUCOSE SYNTHASE"/>
    <property type="match status" value="1"/>
</dbReference>
<keyword evidence="2 5" id="KW-0521">NADP</keyword>
<dbReference type="InterPro" id="IPR001509">
    <property type="entry name" value="Epimerase_deHydtase"/>
</dbReference>
<dbReference type="PANTHER" id="PTHR43238">
    <property type="entry name" value="GDP-L-FUCOSE SYNTHASE"/>
    <property type="match status" value="1"/>
</dbReference>
<feature type="active site" description="Proton donor/acceptor" evidence="5">
    <location>
        <position position="137"/>
    </location>
</feature>
<feature type="binding site" evidence="5">
    <location>
        <position position="210"/>
    </location>
    <ligand>
        <name>substrate</name>
    </ligand>
</feature>
<comment type="function">
    <text evidence="5">Catalyzes the two-step NADP-dependent conversion of GDP-4-dehydro-6-deoxy-D-mannose to GDP-fucose, involving an epimerase and a reductase reaction.</text>
</comment>
<protein>
    <recommendedName>
        <fullName evidence="5">GDP-L-fucose synthase</fullName>
        <ecNumber evidence="5">1.1.1.271</ecNumber>
    </recommendedName>
    <alternativeName>
        <fullName evidence="5">GDP-4-keto-6-deoxy-D-mannose-3,5-epimerase-4-reductase</fullName>
    </alternativeName>
</protein>
<gene>
    <name evidence="5" type="primary">fcl</name>
    <name evidence="7" type="ORF">AABB31_16770</name>
</gene>
<feature type="site" description="Important for catalytic activity" evidence="5">
    <location>
        <position position="108"/>
    </location>
</feature>
<evidence type="ECO:0000256" key="3">
    <source>
        <dbReference type="ARBA" id="ARBA00023002"/>
    </source>
</evidence>
<evidence type="ECO:0000256" key="4">
    <source>
        <dbReference type="ARBA" id="ARBA00023235"/>
    </source>
</evidence>
<feature type="binding site" evidence="5">
    <location>
        <position position="270"/>
    </location>
    <ligand>
        <name>substrate</name>
    </ligand>
</feature>
<dbReference type="Pfam" id="PF01370">
    <property type="entry name" value="Epimerase"/>
    <property type="match status" value="1"/>
</dbReference>
<evidence type="ECO:0000313" key="8">
    <source>
        <dbReference type="Proteomes" id="UP001470809"/>
    </source>
</evidence>
<evidence type="ECO:0000313" key="7">
    <source>
        <dbReference type="EMBL" id="XFU26602.1"/>
    </source>
</evidence>
<accession>A0ABZ3JBN8</accession>
<reference evidence="8" key="1">
    <citation type="submission" date="2024-04" db="EMBL/GenBank/DDBJ databases">
        <title>Phylogenomic analyses of a clade within the roseobacter group suggest taxonomic reassignments of species of the genera Aestuariivita, Citreicella, Loktanella, Nautella, Pelagibaca, Ruegeria, Thalassobius, Thiobacimonas and Tropicibacter, and the proposal o.</title>
        <authorList>
            <person name="Jeon C.O."/>
        </authorList>
    </citation>
    <scope>NUCLEOTIDE SEQUENCE [LARGE SCALE GENOMIC DNA]</scope>
    <source>
        <strain evidence="8">SS1-5</strain>
    </source>
</reference>
<evidence type="ECO:0000259" key="6">
    <source>
        <dbReference type="Pfam" id="PF01370"/>
    </source>
</evidence>
<keyword evidence="3 5" id="KW-0560">Oxidoreductase</keyword>
<comment type="catalytic activity">
    <reaction evidence="5">
        <text>GDP-beta-L-fucose + NADP(+) = GDP-4-dehydro-alpha-D-rhamnose + NADPH + H(+)</text>
        <dbReference type="Rhea" id="RHEA:18885"/>
        <dbReference type="ChEBI" id="CHEBI:15378"/>
        <dbReference type="ChEBI" id="CHEBI:57273"/>
        <dbReference type="ChEBI" id="CHEBI:57783"/>
        <dbReference type="ChEBI" id="CHEBI:57964"/>
        <dbReference type="ChEBI" id="CHEBI:58349"/>
        <dbReference type="EC" id="1.1.1.271"/>
    </reaction>
</comment>
<feature type="binding site" evidence="5">
    <location>
        <position position="188"/>
    </location>
    <ligand>
        <name>substrate</name>
    </ligand>
</feature>
<proteinExistence type="inferred from homology"/>
<dbReference type="InterPro" id="IPR036291">
    <property type="entry name" value="NAD(P)-bd_dom_sf"/>
</dbReference>
<dbReference type="InterPro" id="IPR028614">
    <property type="entry name" value="GDP_fucose/colitose_synth"/>
</dbReference>
<feature type="binding site" evidence="5">
    <location>
        <begin position="164"/>
        <end position="167"/>
    </location>
    <ligand>
        <name>NADP(+)</name>
        <dbReference type="ChEBI" id="CHEBI:58349"/>
    </ligand>
</feature>
<dbReference type="RefSeq" id="WP_373635387.1">
    <property type="nucleotide sequence ID" value="NZ_CP151767.2"/>
</dbReference>
<feature type="binding site" evidence="5">
    <location>
        <begin position="106"/>
        <end position="109"/>
    </location>
    <ligand>
        <name>NADP(+)</name>
        <dbReference type="ChEBI" id="CHEBI:58349"/>
    </ligand>
</feature>
<dbReference type="Gene3D" id="3.90.25.10">
    <property type="entry name" value="UDP-galactose 4-epimerase, domain 1"/>
    <property type="match status" value="1"/>
</dbReference>
<evidence type="ECO:0000256" key="5">
    <source>
        <dbReference type="HAMAP-Rule" id="MF_00956"/>
    </source>
</evidence>
<feature type="binding site" evidence="5">
    <location>
        <position position="180"/>
    </location>
    <ligand>
        <name>NADP(+)</name>
        <dbReference type="ChEBI" id="CHEBI:58349"/>
    </ligand>
</feature>
<keyword evidence="5" id="KW-0511">Multifunctional enzyme</keyword>
<feature type="domain" description="NAD-dependent epimerase/dehydratase" evidence="6">
    <location>
        <begin position="7"/>
        <end position="238"/>
    </location>
</feature>
<name>A0ABZ3JBN8_9RHOB</name>
<dbReference type="Gene3D" id="3.40.50.720">
    <property type="entry name" value="NAD(P)-binding Rossmann-like Domain"/>
    <property type="match status" value="1"/>
</dbReference>
<organism evidence="7 8">
    <name type="scientific">Yoonia rhodophyticola</name>
    <dbReference type="NCBI Taxonomy" id="3137370"/>
    <lineage>
        <taxon>Bacteria</taxon>
        <taxon>Pseudomonadati</taxon>
        <taxon>Pseudomonadota</taxon>
        <taxon>Alphaproteobacteria</taxon>
        <taxon>Rhodobacterales</taxon>
        <taxon>Paracoccaceae</taxon>
        <taxon>Yoonia</taxon>
    </lineage>
</organism>
<comment type="similarity">
    <text evidence="1 5">Belongs to the NAD(P)-dependent epimerase/dehydratase family. Fucose synthase subfamily.</text>
</comment>
<dbReference type="EC" id="1.1.1.271" evidence="5"/>
<feature type="binding site" evidence="5">
    <location>
        <position position="203"/>
    </location>
    <ligand>
        <name>substrate</name>
    </ligand>
</feature>
<comment type="pathway">
    <text evidence="5">Nucleotide-sugar biosynthesis; GDP-L-fucose biosynthesis via de novo pathway; GDP-L-fucose from GDP-alpha-D-mannose: step 2/2.</text>
</comment>